<dbReference type="InterPro" id="IPR018488">
    <property type="entry name" value="cNMP-bd_CS"/>
</dbReference>
<protein>
    <recommendedName>
        <fullName evidence="1">Cyclic nucleotide-binding domain-containing protein</fullName>
    </recommendedName>
</protein>
<reference evidence="2" key="1">
    <citation type="submission" date="2021-02" db="EMBL/GenBank/DDBJ databases">
        <authorList>
            <person name="Nowell W R."/>
        </authorList>
    </citation>
    <scope>NUCLEOTIDE SEQUENCE</scope>
</reference>
<dbReference type="Pfam" id="PF00027">
    <property type="entry name" value="cNMP_binding"/>
    <property type="match status" value="1"/>
</dbReference>
<dbReference type="CDD" id="cd00038">
    <property type="entry name" value="CAP_ED"/>
    <property type="match status" value="1"/>
</dbReference>
<dbReference type="InterPro" id="IPR000595">
    <property type="entry name" value="cNMP-bd_dom"/>
</dbReference>
<dbReference type="EMBL" id="CAJNYD010001822">
    <property type="protein sequence ID" value="CAF3366138.1"/>
    <property type="molecule type" value="Genomic_DNA"/>
</dbReference>
<evidence type="ECO:0000313" key="2">
    <source>
        <dbReference type="EMBL" id="CAF3280446.1"/>
    </source>
</evidence>
<dbReference type="OrthoDB" id="166212at2759"/>
<evidence type="ECO:0000313" key="3">
    <source>
        <dbReference type="EMBL" id="CAF3366138.1"/>
    </source>
</evidence>
<evidence type="ECO:0000313" key="6">
    <source>
        <dbReference type="Proteomes" id="UP000663825"/>
    </source>
</evidence>
<gene>
    <name evidence="5" type="ORF">FME351_LOCUS20120</name>
    <name evidence="4" type="ORF">GRG538_LOCUS11185</name>
    <name evidence="3" type="ORF">LUA448_LOCUS14403</name>
    <name evidence="2" type="ORF">TIS948_LOCUS16854</name>
</gene>
<dbReference type="InterPro" id="IPR014710">
    <property type="entry name" value="RmlC-like_jellyroll"/>
</dbReference>
<dbReference type="Proteomes" id="UP000663869">
    <property type="component" value="Unassembled WGS sequence"/>
</dbReference>
<dbReference type="Gene3D" id="2.60.120.10">
    <property type="entry name" value="Jelly Rolls"/>
    <property type="match status" value="2"/>
</dbReference>
<dbReference type="SUPFAM" id="SSF51206">
    <property type="entry name" value="cAMP-binding domain-like"/>
    <property type="match status" value="2"/>
</dbReference>
<dbReference type="PROSITE" id="PS50042">
    <property type="entry name" value="CNMP_BINDING_3"/>
    <property type="match status" value="1"/>
</dbReference>
<evidence type="ECO:0000313" key="5">
    <source>
        <dbReference type="EMBL" id="CAF3564247.1"/>
    </source>
</evidence>
<dbReference type="InterPro" id="IPR018490">
    <property type="entry name" value="cNMP-bd_dom_sf"/>
</dbReference>
<dbReference type="PROSITE" id="PS00889">
    <property type="entry name" value="CNMP_BINDING_2"/>
    <property type="match status" value="1"/>
</dbReference>
<dbReference type="Proteomes" id="UP000663872">
    <property type="component" value="Unassembled WGS sequence"/>
</dbReference>
<feature type="domain" description="Cyclic nucleotide-binding" evidence="1">
    <location>
        <begin position="168"/>
        <end position="293"/>
    </location>
</feature>
<accession>A0A817S171</accession>
<comment type="caution">
    <text evidence="2">The sequence shown here is derived from an EMBL/GenBank/DDBJ whole genome shotgun (WGS) entry which is preliminary data.</text>
</comment>
<dbReference type="Proteomes" id="UP000663825">
    <property type="component" value="Unassembled WGS sequence"/>
</dbReference>
<proteinExistence type="predicted"/>
<dbReference type="EMBL" id="CAJNYT010001475">
    <property type="protein sequence ID" value="CAF3413986.1"/>
    <property type="molecule type" value="Genomic_DNA"/>
</dbReference>
<dbReference type="PANTHER" id="PTHR23011:SF28">
    <property type="entry name" value="CYCLIC NUCLEOTIDE-BINDING DOMAIN CONTAINING PROTEIN"/>
    <property type="match status" value="1"/>
</dbReference>
<evidence type="ECO:0000259" key="1">
    <source>
        <dbReference type="PROSITE" id="PS50042"/>
    </source>
</evidence>
<dbReference type="EMBL" id="CAJNXB010002844">
    <property type="protein sequence ID" value="CAF3280446.1"/>
    <property type="molecule type" value="Genomic_DNA"/>
</dbReference>
<sequence>MPADNRQRIEYVPAISLRSQLCQSFVLVLSLNRLVMLQRGITSVTLRQRRTPQNLYYPSTAKPVLMQRSPSFSRDYFYRKMRKFIRLIRLAVRVCLVVRKYANEGLYRADEQIVFENKDILFDLRHFRRPAEDTIGRHIRKILKSDPKARSQDDIRMVVSTLSQVIRPFTEFPLQQQYSIARVGRLEEFEMGRVILREGHRAEKFYLIIDGITDVYKLLENPVTKMSSSRLVAVLKKGSAFGEIALLHGKRRTATVTCQTDVTMLAIEQEDFVRIFMSNKDEKEPDFITYLRQIPQFRGFPMEKIPHNDSYFCHVVYYHMGTVICKDSNKDDWIYVIRAGCCRAIKALTQVTPNLTLKKKTEIIYDRFSTKLISPYSMEALGAYRYRAATAKPCACFTEVEQLCEKSVFGLFNVLADEVEKIPSLTLVSDGVECILIRRSFFIKWAPGSQLDRLRRELRPYLTDNELQNKLQCEANWAAYKSLLVERIRDRNIKNRALMFKK</sequence>
<dbReference type="Proteomes" id="UP000663833">
    <property type="component" value="Unassembled WGS sequence"/>
</dbReference>
<dbReference type="AlphaFoldDB" id="A0A817S171"/>
<dbReference type="SMART" id="SM00100">
    <property type="entry name" value="cNMP"/>
    <property type="match status" value="1"/>
</dbReference>
<name>A0A817S171_9BILA</name>
<evidence type="ECO:0000313" key="4">
    <source>
        <dbReference type="EMBL" id="CAF3413986.1"/>
    </source>
</evidence>
<organism evidence="2 6">
    <name type="scientific">Rotaria socialis</name>
    <dbReference type="NCBI Taxonomy" id="392032"/>
    <lineage>
        <taxon>Eukaryota</taxon>
        <taxon>Metazoa</taxon>
        <taxon>Spiralia</taxon>
        <taxon>Gnathifera</taxon>
        <taxon>Rotifera</taxon>
        <taxon>Eurotatoria</taxon>
        <taxon>Bdelloidea</taxon>
        <taxon>Philodinida</taxon>
        <taxon>Philodinidae</taxon>
        <taxon>Rotaria</taxon>
    </lineage>
</organism>
<dbReference type="EMBL" id="CAJNYU010002561">
    <property type="protein sequence ID" value="CAF3564247.1"/>
    <property type="molecule type" value="Genomic_DNA"/>
</dbReference>
<dbReference type="PANTHER" id="PTHR23011">
    <property type="entry name" value="CYCLIC NUCLEOTIDE-BINDING DOMAIN CONTAINING PROTEIN"/>
    <property type="match status" value="1"/>
</dbReference>